<keyword evidence="1" id="KW-0812">Transmembrane</keyword>
<evidence type="ECO:0008006" key="4">
    <source>
        <dbReference type="Google" id="ProtNLM"/>
    </source>
</evidence>
<dbReference type="InterPro" id="IPR051380">
    <property type="entry name" value="pH-response_reg_palI/RIM9"/>
</dbReference>
<dbReference type="Proteomes" id="UP000620124">
    <property type="component" value="Unassembled WGS sequence"/>
</dbReference>
<keyword evidence="3" id="KW-1185">Reference proteome</keyword>
<dbReference type="InterPro" id="IPR009571">
    <property type="entry name" value="SUR7/Rim9-like_fungi"/>
</dbReference>
<reference evidence="2" key="1">
    <citation type="submission" date="2020-05" db="EMBL/GenBank/DDBJ databases">
        <title>Mycena genomes resolve the evolution of fungal bioluminescence.</title>
        <authorList>
            <person name="Tsai I.J."/>
        </authorList>
    </citation>
    <scope>NUCLEOTIDE SEQUENCE</scope>
    <source>
        <strain evidence="2">CCC161011</strain>
    </source>
</reference>
<keyword evidence="1" id="KW-1133">Transmembrane helix</keyword>
<dbReference type="AlphaFoldDB" id="A0A8H6YS42"/>
<dbReference type="Pfam" id="PF06687">
    <property type="entry name" value="SUR7"/>
    <property type="match status" value="1"/>
</dbReference>
<organism evidence="2 3">
    <name type="scientific">Mycena venus</name>
    <dbReference type="NCBI Taxonomy" id="2733690"/>
    <lineage>
        <taxon>Eukaryota</taxon>
        <taxon>Fungi</taxon>
        <taxon>Dikarya</taxon>
        <taxon>Basidiomycota</taxon>
        <taxon>Agaricomycotina</taxon>
        <taxon>Agaricomycetes</taxon>
        <taxon>Agaricomycetidae</taxon>
        <taxon>Agaricales</taxon>
        <taxon>Marasmiineae</taxon>
        <taxon>Mycenaceae</taxon>
        <taxon>Mycena</taxon>
    </lineage>
</organism>
<name>A0A8H6YS42_9AGAR</name>
<feature type="transmembrane region" description="Helical" evidence="1">
    <location>
        <begin position="151"/>
        <end position="177"/>
    </location>
</feature>
<dbReference type="PANTHER" id="PTHR28013:SF4">
    <property type="entry name" value="MARVEL DOMAIN-CONTAINING PROTEIN"/>
    <property type="match status" value="1"/>
</dbReference>
<feature type="transmembrane region" description="Helical" evidence="1">
    <location>
        <begin position="12"/>
        <end position="40"/>
    </location>
</feature>
<keyword evidence="1" id="KW-0472">Membrane</keyword>
<dbReference type="GO" id="GO:0005886">
    <property type="term" value="C:plasma membrane"/>
    <property type="evidence" value="ECO:0007669"/>
    <property type="project" value="InterPro"/>
</dbReference>
<evidence type="ECO:0000313" key="3">
    <source>
        <dbReference type="Proteomes" id="UP000620124"/>
    </source>
</evidence>
<dbReference type="PANTHER" id="PTHR28013">
    <property type="entry name" value="PROTEIN DCV1-RELATED"/>
    <property type="match status" value="1"/>
</dbReference>
<comment type="caution">
    <text evidence="2">The sequence shown here is derived from an EMBL/GenBank/DDBJ whole genome shotgun (WGS) entry which is preliminary data.</text>
</comment>
<evidence type="ECO:0000256" key="1">
    <source>
        <dbReference type="SAM" id="Phobius"/>
    </source>
</evidence>
<dbReference type="GO" id="GO:0035838">
    <property type="term" value="C:growing cell tip"/>
    <property type="evidence" value="ECO:0007669"/>
    <property type="project" value="TreeGrafter"/>
</dbReference>
<proteinExistence type="predicted"/>
<gene>
    <name evidence="2" type="ORF">MVEN_00397600</name>
</gene>
<dbReference type="OrthoDB" id="3881at2759"/>
<evidence type="ECO:0000313" key="2">
    <source>
        <dbReference type="EMBL" id="KAF7365258.1"/>
    </source>
</evidence>
<sequence length="231" mass="24783">MVKPHHKPLAAYRLLSYICIGLLATAFLLSLLVGLSLPIIKQIYLLKFYSVRQGQPETSVATELRFGVWGVCANSVLNEPTFFSDNSQCFGPQLGYTVPEELISLSGVSSSLVAAVLQGLLVVLVLHPIAAGLSLATLASSLFLASHKLSILSLVLAIVTALVSSVVFAIDIALVVVAKQQVAQLEELQFAIQWGNAPWMGLVAVILTWLAVIALSARACYCFGVRRDGKF</sequence>
<accession>A0A8H6YS42</accession>
<dbReference type="EMBL" id="JACAZI010000003">
    <property type="protein sequence ID" value="KAF7365258.1"/>
    <property type="molecule type" value="Genomic_DNA"/>
</dbReference>
<dbReference type="GO" id="GO:0032153">
    <property type="term" value="C:cell division site"/>
    <property type="evidence" value="ECO:0007669"/>
    <property type="project" value="TreeGrafter"/>
</dbReference>
<feature type="transmembrane region" description="Helical" evidence="1">
    <location>
        <begin position="197"/>
        <end position="221"/>
    </location>
</feature>
<feature type="transmembrane region" description="Helical" evidence="1">
    <location>
        <begin position="112"/>
        <end position="139"/>
    </location>
</feature>
<protein>
    <recommendedName>
        <fullName evidence="4">Pali-domain-containing protein</fullName>
    </recommendedName>
</protein>